<keyword evidence="10" id="KW-0282">Flagellum</keyword>
<proteinExistence type="inferred from homology"/>
<keyword evidence="10" id="KW-0969">Cilium</keyword>
<evidence type="ECO:0000259" key="8">
    <source>
        <dbReference type="Pfam" id="PF01052"/>
    </source>
</evidence>
<dbReference type="InterPro" id="IPR051469">
    <property type="entry name" value="FliN/MopA/SpaO"/>
</dbReference>
<feature type="compositionally biased region" description="Polar residues" evidence="7">
    <location>
        <begin position="43"/>
        <end position="53"/>
    </location>
</feature>
<dbReference type="GO" id="GO:0003774">
    <property type="term" value="F:cytoskeletal motor activity"/>
    <property type="evidence" value="ECO:0007669"/>
    <property type="project" value="InterPro"/>
</dbReference>
<protein>
    <submittedName>
        <fullName evidence="10">Flagellar motor switch phosphatase FliY</fullName>
    </submittedName>
</protein>
<keyword evidence="6" id="KW-0472">Membrane</keyword>
<sequence length="493" mass="52452">MDGMLSQDEISALLNGMDLSADGAGDLDSTENLPKGDAAGDISNESTAGSTASGEGELLTDVEKDAIGEVANISMGSSATTLYSLVNKKVNITTPVVTLATWNTLLGDYEKPCVFIQIKYTKGLDGMNILVLKEHDVKVIADLMMGGDGTNTDGELGELHLSAISEAMNQMMGSAATSLSTMLQTVIDISPPESTLVDLSEFQNGGDVSPFLGGTFVKIAFRMQIDDLVDSTIIQLYPIEFARKVVETFFNTQSVGASESVSAPEQEMNSQQMPSSGDSQGQTGYGNGMESGMNSNGINSHGMNSMAMNQMDMNPMNMNPMGTNQMNMGQMGMGQMAMNGNPMGMNQMGMNQLNMNPMGTNQMNMGQMGMNMNAGGFNQPMGMSQMGAVPQMNQQNVNVQPAQFQNFSSNVNSVPGQENIGLIMDVPLEVTVELGRTTKSISEILDFAPGTIIELDRIAGEPIDVLVNGKFVAKGEVVVIEESFGVRVTEIIK</sequence>
<dbReference type="SUPFAM" id="SSF103039">
    <property type="entry name" value="CheC-like"/>
    <property type="match status" value="1"/>
</dbReference>
<feature type="region of interest" description="Disordered" evidence="7">
    <location>
        <begin position="260"/>
        <end position="301"/>
    </location>
</feature>
<dbReference type="PANTHER" id="PTHR43484:SF1">
    <property type="entry name" value="FLAGELLAR MOTOR SWITCH PROTEIN FLIN"/>
    <property type="match status" value="1"/>
</dbReference>
<evidence type="ECO:0000313" key="10">
    <source>
        <dbReference type="EMBL" id="HIW82567.1"/>
    </source>
</evidence>
<evidence type="ECO:0000313" key="11">
    <source>
        <dbReference type="Proteomes" id="UP000824265"/>
    </source>
</evidence>
<accession>A0A9D1R9J9</accession>
<evidence type="ECO:0000256" key="2">
    <source>
        <dbReference type="ARBA" id="ARBA00009226"/>
    </source>
</evidence>
<feature type="domain" description="CheC-like protein" evidence="9">
    <location>
        <begin position="63"/>
        <end position="98"/>
    </location>
</feature>
<dbReference type="GO" id="GO:0005886">
    <property type="term" value="C:plasma membrane"/>
    <property type="evidence" value="ECO:0007669"/>
    <property type="project" value="UniProtKB-SubCell"/>
</dbReference>
<feature type="domain" description="CheC-like protein" evidence="9">
    <location>
        <begin position="159"/>
        <end position="193"/>
    </location>
</feature>
<gene>
    <name evidence="10" type="primary">fliY</name>
    <name evidence="10" type="ORF">H9742_13780</name>
</gene>
<evidence type="ECO:0000256" key="4">
    <source>
        <dbReference type="ARBA" id="ARBA00022500"/>
    </source>
</evidence>
<dbReference type="Proteomes" id="UP000824265">
    <property type="component" value="Unassembled WGS sequence"/>
</dbReference>
<feature type="domain" description="Flagellar motor switch protein FliN-like C-terminal" evidence="8">
    <location>
        <begin position="423"/>
        <end position="492"/>
    </location>
</feature>
<evidence type="ECO:0000256" key="1">
    <source>
        <dbReference type="ARBA" id="ARBA00004413"/>
    </source>
</evidence>
<dbReference type="Pfam" id="PF04509">
    <property type="entry name" value="CheC"/>
    <property type="match status" value="2"/>
</dbReference>
<keyword evidence="10" id="KW-0966">Cell projection</keyword>
<evidence type="ECO:0000256" key="7">
    <source>
        <dbReference type="SAM" id="MobiDB-lite"/>
    </source>
</evidence>
<name>A0A9D1R9J9_9FIRM</name>
<dbReference type="NCBIfam" id="NF005995">
    <property type="entry name" value="PRK08119.1"/>
    <property type="match status" value="1"/>
</dbReference>
<keyword evidence="4" id="KW-0145">Chemotaxis</keyword>
<keyword evidence="3" id="KW-1003">Cell membrane</keyword>
<dbReference type="EMBL" id="DXGH01000073">
    <property type="protein sequence ID" value="HIW82567.1"/>
    <property type="molecule type" value="Genomic_DNA"/>
</dbReference>
<feature type="compositionally biased region" description="Polar residues" evidence="7">
    <location>
        <begin position="260"/>
        <end position="282"/>
    </location>
</feature>
<dbReference type="NCBIfam" id="TIGR02480">
    <property type="entry name" value="fliN"/>
    <property type="match status" value="1"/>
</dbReference>
<dbReference type="Gene3D" id="3.40.1550.10">
    <property type="entry name" value="CheC-like"/>
    <property type="match status" value="1"/>
</dbReference>
<reference evidence="10" key="2">
    <citation type="submission" date="2021-04" db="EMBL/GenBank/DDBJ databases">
        <authorList>
            <person name="Gilroy R."/>
        </authorList>
    </citation>
    <scope>NUCLEOTIDE SEQUENCE</scope>
    <source>
        <strain evidence="10">CHK195-6426</strain>
    </source>
</reference>
<evidence type="ECO:0000259" key="9">
    <source>
        <dbReference type="Pfam" id="PF04509"/>
    </source>
</evidence>
<dbReference type="SUPFAM" id="SSF101801">
    <property type="entry name" value="Surface presentation of antigens (SPOA)"/>
    <property type="match status" value="1"/>
</dbReference>
<comment type="subcellular location">
    <subcellularLocation>
        <location evidence="1">Cell membrane</location>
        <topology evidence="1">Peripheral membrane protein</topology>
        <orientation evidence="1">Cytoplasmic side</orientation>
    </subcellularLocation>
</comment>
<dbReference type="GO" id="GO:0071973">
    <property type="term" value="P:bacterial-type flagellum-dependent cell motility"/>
    <property type="evidence" value="ECO:0007669"/>
    <property type="project" value="InterPro"/>
</dbReference>
<evidence type="ECO:0000256" key="6">
    <source>
        <dbReference type="ARBA" id="ARBA00023136"/>
    </source>
</evidence>
<dbReference type="GO" id="GO:0006935">
    <property type="term" value="P:chemotaxis"/>
    <property type="evidence" value="ECO:0007669"/>
    <property type="project" value="UniProtKB-KW"/>
</dbReference>
<organism evidence="10 11">
    <name type="scientific">Candidatus Acetatifactor stercoripullorum</name>
    <dbReference type="NCBI Taxonomy" id="2838414"/>
    <lineage>
        <taxon>Bacteria</taxon>
        <taxon>Bacillati</taxon>
        <taxon>Bacillota</taxon>
        <taxon>Clostridia</taxon>
        <taxon>Lachnospirales</taxon>
        <taxon>Lachnospiraceae</taxon>
        <taxon>Acetatifactor</taxon>
    </lineage>
</organism>
<dbReference type="InterPro" id="IPR036429">
    <property type="entry name" value="SpoA-like_sf"/>
</dbReference>
<dbReference type="Gene3D" id="2.30.330.10">
    <property type="entry name" value="SpoA-like"/>
    <property type="match status" value="1"/>
</dbReference>
<comment type="similarity">
    <text evidence="2">Belongs to the FliN/MopA/SpaO family.</text>
</comment>
<dbReference type="Pfam" id="PF01052">
    <property type="entry name" value="FliMN_C"/>
    <property type="match status" value="1"/>
</dbReference>
<dbReference type="PRINTS" id="PR00956">
    <property type="entry name" value="FLGMOTORFLIN"/>
</dbReference>
<dbReference type="AlphaFoldDB" id="A0A9D1R9J9"/>
<dbReference type="GO" id="GO:0016787">
    <property type="term" value="F:hydrolase activity"/>
    <property type="evidence" value="ECO:0007669"/>
    <property type="project" value="InterPro"/>
</dbReference>
<dbReference type="InterPro" id="IPR001172">
    <property type="entry name" value="FliN_T3SS_HrcQb"/>
</dbReference>
<dbReference type="GO" id="GO:0009425">
    <property type="term" value="C:bacterial-type flagellum basal body"/>
    <property type="evidence" value="ECO:0007669"/>
    <property type="project" value="InterPro"/>
</dbReference>
<comment type="caution">
    <text evidence="10">The sequence shown here is derived from an EMBL/GenBank/DDBJ whole genome shotgun (WGS) entry which is preliminary data.</text>
</comment>
<dbReference type="InterPro" id="IPR007597">
    <property type="entry name" value="CheC"/>
</dbReference>
<dbReference type="CDD" id="cd17907">
    <property type="entry name" value="FliY_FliN-Y"/>
    <property type="match status" value="1"/>
</dbReference>
<feature type="region of interest" description="Disordered" evidence="7">
    <location>
        <begin position="25"/>
        <end position="56"/>
    </location>
</feature>
<evidence type="ECO:0000256" key="5">
    <source>
        <dbReference type="ARBA" id="ARBA00022779"/>
    </source>
</evidence>
<evidence type="ECO:0000256" key="3">
    <source>
        <dbReference type="ARBA" id="ARBA00022475"/>
    </source>
</evidence>
<dbReference type="InterPro" id="IPR012826">
    <property type="entry name" value="FliN"/>
</dbReference>
<dbReference type="InterPro" id="IPR028976">
    <property type="entry name" value="CheC-like_sf"/>
</dbReference>
<dbReference type="PANTHER" id="PTHR43484">
    <property type="match status" value="1"/>
</dbReference>
<feature type="compositionally biased region" description="Low complexity" evidence="7">
    <location>
        <begin position="290"/>
        <end position="301"/>
    </location>
</feature>
<dbReference type="InterPro" id="IPR001543">
    <property type="entry name" value="FliN-like_C"/>
</dbReference>
<reference evidence="10" key="1">
    <citation type="journal article" date="2021" name="PeerJ">
        <title>Extensive microbial diversity within the chicken gut microbiome revealed by metagenomics and culture.</title>
        <authorList>
            <person name="Gilroy R."/>
            <person name="Ravi A."/>
            <person name="Getino M."/>
            <person name="Pursley I."/>
            <person name="Horton D.L."/>
            <person name="Alikhan N.F."/>
            <person name="Baker D."/>
            <person name="Gharbi K."/>
            <person name="Hall N."/>
            <person name="Watson M."/>
            <person name="Adriaenssens E.M."/>
            <person name="Foster-Nyarko E."/>
            <person name="Jarju S."/>
            <person name="Secka A."/>
            <person name="Antonio M."/>
            <person name="Oren A."/>
            <person name="Chaudhuri R.R."/>
            <person name="La Ragione R."/>
            <person name="Hildebrand F."/>
            <person name="Pallen M.J."/>
        </authorList>
    </citation>
    <scope>NUCLEOTIDE SEQUENCE</scope>
    <source>
        <strain evidence="10">CHK195-6426</strain>
    </source>
</reference>
<keyword evidence="5" id="KW-0283">Flagellar rotation</keyword>